<dbReference type="InterPro" id="IPR004875">
    <property type="entry name" value="DDE_SF_endonuclease_dom"/>
</dbReference>
<name>A0A8B6F8N0_MYTGA</name>
<dbReference type="AlphaFoldDB" id="A0A8B6F8N0"/>
<dbReference type="GO" id="GO:0005634">
    <property type="term" value="C:nucleus"/>
    <property type="evidence" value="ECO:0007669"/>
    <property type="project" value="TreeGrafter"/>
</dbReference>
<dbReference type="Proteomes" id="UP000596742">
    <property type="component" value="Unassembled WGS sequence"/>
</dbReference>
<comment type="caution">
    <text evidence="3">The sequence shown here is derived from an EMBL/GenBank/DDBJ whole genome shotgun (WGS) entry which is preliminary data.</text>
</comment>
<accession>A0A8B6F8N0</accession>
<dbReference type="PANTHER" id="PTHR19303:SF73">
    <property type="entry name" value="PROTEIN PDC2"/>
    <property type="match status" value="1"/>
</dbReference>
<evidence type="ECO:0000313" key="3">
    <source>
        <dbReference type="EMBL" id="VDI45379.1"/>
    </source>
</evidence>
<evidence type="ECO:0000256" key="1">
    <source>
        <dbReference type="SAM" id="MobiDB-lite"/>
    </source>
</evidence>
<protein>
    <recommendedName>
        <fullName evidence="2">DDE-1 domain-containing protein</fullName>
    </recommendedName>
</protein>
<dbReference type="PANTHER" id="PTHR19303">
    <property type="entry name" value="TRANSPOSON"/>
    <property type="match status" value="1"/>
</dbReference>
<sequence length="306" mass="34971">MTGTDKRQLLIIGKSEDPRCFKGKKSLPVIYKDNKNSWMTSKILKEWLKDLKKDMRCQNRKILMLVDNCSDRPKNAADRLEHVLEFLPPNTTAIIQPCDQGIIRNLKGHNQSQLVQKKLTETDTTTATVVEIAKKVTLLDAIHMATNAWKKVKTTTIVNCFRKAGFIDTHEEELIPEIKDIENPPSMTEDEFIEYVDYDYNTECYRELTDADNAASTLQDESMRNSDPVDDSDSKDELEESIVPVNFSQANTLLAGLRCAMEEHQSTDFSTYYKMEAKILKMFAQSQDGNVRLPSLLTGYHSDINF</sequence>
<feature type="compositionally biased region" description="Acidic residues" evidence="1">
    <location>
        <begin position="228"/>
        <end position="238"/>
    </location>
</feature>
<feature type="region of interest" description="Disordered" evidence="1">
    <location>
        <begin position="215"/>
        <end position="238"/>
    </location>
</feature>
<dbReference type="OrthoDB" id="6157693at2759"/>
<evidence type="ECO:0000313" key="4">
    <source>
        <dbReference type="Proteomes" id="UP000596742"/>
    </source>
</evidence>
<dbReference type="EMBL" id="UYJE01006362">
    <property type="protein sequence ID" value="VDI45379.1"/>
    <property type="molecule type" value="Genomic_DNA"/>
</dbReference>
<dbReference type="GO" id="GO:0003677">
    <property type="term" value="F:DNA binding"/>
    <property type="evidence" value="ECO:0007669"/>
    <property type="project" value="TreeGrafter"/>
</dbReference>
<evidence type="ECO:0000259" key="2">
    <source>
        <dbReference type="Pfam" id="PF03184"/>
    </source>
</evidence>
<feature type="domain" description="DDE-1" evidence="2">
    <location>
        <begin position="2"/>
        <end position="161"/>
    </location>
</feature>
<gene>
    <name evidence="3" type="ORF">MGAL_10B057380</name>
</gene>
<organism evidence="3 4">
    <name type="scientific">Mytilus galloprovincialis</name>
    <name type="common">Mediterranean mussel</name>
    <dbReference type="NCBI Taxonomy" id="29158"/>
    <lineage>
        <taxon>Eukaryota</taxon>
        <taxon>Metazoa</taxon>
        <taxon>Spiralia</taxon>
        <taxon>Lophotrochozoa</taxon>
        <taxon>Mollusca</taxon>
        <taxon>Bivalvia</taxon>
        <taxon>Autobranchia</taxon>
        <taxon>Pteriomorphia</taxon>
        <taxon>Mytilida</taxon>
        <taxon>Mytiloidea</taxon>
        <taxon>Mytilidae</taxon>
        <taxon>Mytilinae</taxon>
        <taxon>Mytilus</taxon>
    </lineage>
</organism>
<reference evidence="3" key="1">
    <citation type="submission" date="2018-11" db="EMBL/GenBank/DDBJ databases">
        <authorList>
            <person name="Alioto T."/>
            <person name="Alioto T."/>
        </authorList>
    </citation>
    <scope>NUCLEOTIDE SEQUENCE</scope>
</reference>
<proteinExistence type="predicted"/>
<dbReference type="Pfam" id="PF03184">
    <property type="entry name" value="DDE_1"/>
    <property type="match status" value="1"/>
</dbReference>
<dbReference type="InterPro" id="IPR050863">
    <property type="entry name" value="CenT-Element_Derived"/>
</dbReference>
<keyword evidence="4" id="KW-1185">Reference proteome</keyword>